<protein>
    <submittedName>
        <fullName evidence="1">Uncharacterized protein</fullName>
    </submittedName>
</protein>
<sequence>MAKIQLDMAGDVVGSDIVFDDGSKLSESMGKMKFTILMESGPGGGWPLVEIEGDRKDIINFLRNEYCDCEDDVQFHIDEVLEG</sequence>
<dbReference type="GeneID" id="19484985"/>
<accession>A0A023W5L5</accession>
<evidence type="ECO:0000313" key="2">
    <source>
        <dbReference type="Proteomes" id="UP000024445"/>
    </source>
</evidence>
<dbReference type="Proteomes" id="UP000024445">
    <property type="component" value="Segment"/>
</dbReference>
<dbReference type="EMBL" id="KJ025957">
    <property type="protein sequence ID" value="AHY25348.1"/>
    <property type="molecule type" value="Genomic_DNA"/>
</dbReference>
<evidence type="ECO:0000313" key="1">
    <source>
        <dbReference type="EMBL" id="AHY25348.1"/>
    </source>
</evidence>
<dbReference type="KEGG" id="vg:19484985"/>
<dbReference type="OrthoDB" id="28828at10239"/>
<reference evidence="1 2" key="1">
    <citation type="submission" date="2014-01" db="EMBL/GenBank/DDBJ databases">
        <authorList>
            <person name="Zhang G."/>
            <person name="Jin J."/>
            <person name="Li Z.J."/>
            <person name="Wang S.W."/>
            <person name="Chen S.J."/>
            <person name="Wang S.M."/>
            <person name="Wang X.T."/>
            <person name="Li Y.H."/>
            <person name="Wang J."/>
            <person name="Yang C.K."/>
            <person name="Wang L."/>
        </authorList>
    </citation>
    <scope>NUCLEOTIDE SEQUENCE [LARGE SCALE GENOMIC DNA]</scope>
</reference>
<gene>
    <name evidence="1" type="ORF">PS2_101</name>
</gene>
<organism evidence="1 2">
    <name type="scientific">Serratia phage PS2</name>
    <dbReference type="NCBI Taxonomy" id="1481112"/>
    <lineage>
        <taxon>Viruses</taxon>
        <taxon>Duplodnaviria</taxon>
        <taxon>Heunggongvirae</taxon>
        <taxon>Uroviricota</taxon>
        <taxon>Caudoviricetes</taxon>
        <taxon>Muldoonvirus</taxon>
        <taxon>Muldoonvirus PS2</taxon>
    </lineage>
</organism>
<proteinExistence type="predicted"/>
<dbReference type="RefSeq" id="YP_009030148.1">
    <property type="nucleotide sequence ID" value="NC_024121.1"/>
</dbReference>
<name>A0A023W5L5_9CAUD</name>
<keyword evidence="2" id="KW-1185">Reference proteome</keyword>